<evidence type="ECO:0000313" key="3">
    <source>
        <dbReference type="EMBL" id="KAL3398812.1"/>
    </source>
</evidence>
<proteinExistence type="predicted"/>
<evidence type="ECO:0000256" key="1">
    <source>
        <dbReference type="SAM" id="Phobius"/>
    </source>
</evidence>
<accession>A0ABD2X0D4</accession>
<keyword evidence="2" id="KW-0732">Signal</keyword>
<keyword evidence="1" id="KW-1133">Transmembrane helix</keyword>
<reference evidence="3 4" key="1">
    <citation type="journal article" date="2024" name="bioRxiv">
        <title>A reference genome for Trichogramma kaykai: A tiny desert-dwelling parasitoid wasp with competing sex-ratio distorters.</title>
        <authorList>
            <person name="Culotta J."/>
            <person name="Lindsey A.R."/>
        </authorList>
    </citation>
    <scope>NUCLEOTIDE SEQUENCE [LARGE SCALE GENOMIC DNA]</scope>
    <source>
        <strain evidence="3 4">KSX58</strain>
    </source>
</reference>
<protein>
    <submittedName>
        <fullName evidence="3">Uncharacterized protein</fullName>
    </submittedName>
</protein>
<sequence>MVIFSLLLLSFSISTAVTAHNDLNSNLLLLRSGLSNPLFPVLQDFFLQLARLKLFDMHTCMRRNRSHISPRATIILRSSFTTAVKVIDMVLSSLTANVIELEREYEAAVSEGIRVRSFAYRELHDNANGNDAIAEPDKRVGPDNLFKKMYDAGGLKAIRRLLACARGLQRYRGKSRELPIVLVEIHHHRYTRSMSACRTLCVVIALSFSNARERKRDCIQMRYKREKTIDQNKRAQRRRCASRSILPSRQLLYSAKSLVVEKYKRSFAIRFLFPGGFALAMFVAPVYVHRYVYSHTQGTSTPPMIANEIQEMTSLTLTR</sequence>
<keyword evidence="1" id="KW-0812">Transmembrane</keyword>
<feature type="chain" id="PRO_5044813495" evidence="2">
    <location>
        <begin position="20"/>
        <end position="319"/>
    </location>
</feature>
<gene>
    <name evidence="3" type="ORF">TKK_007920</name>
</gene>
<keyword evidence="1" id="KW-0472">Membrane</keyword>
<feature type="signal peptide" evidence="2">
    <location>
        <begin position="1"/>
        <end position="19"/>
    </location>
</feature>
<dbReference type="Proteomes" id="UP001627154">
    <property type="component" value="Unassembled WGS sequence"/>
</dbReference>
<name>A0ABD2X0D4_9HYME</name>
<organism evidence="3 4">
    <name type="scientific">Trichogramma kaykai</name>
    <dbReference type="NCBI Taxonomy" id="54128"/>
    <lineage>
        <taxon>Eukaryota</taxon>
        <taxon>Metazoa</taxon>
        <taxon>Ecdysozoa</taxon>
        <taxon>Arthropoda</taxon>
        <taxon>Hexapoda</taxon>
        <taxon>Insecta</taxon>
        <taxon>Pterygota</taxon>
        <taxon>Neoptera</taxon>
        <taxon>Endopterygota</taxon>
        <taxon>Hymenoptera</taxon>
        <taxon>Apocrita</taxon>
        <taxon>Proctotrupomorpha</taxon>
        <taxon>Chalcidoidea</taxon>
        <taxon>Trichogrammatidae</taxon>
        <taxon>Trichogramma</taxon>
    </lineage>
</organism>
<keyword evidence="4" id="KW-1185">Reference proteome</keyword>
<evidence type="ECO:0000256" key="2">
    <source>
        <dbReference type="SAM" id="SignalP"/>
    </source>
</evidence>
<dbReference type="EMBL" id="JBJJXI010000059">
    <property type="protein sequence ID" value="KAL3398812.1"/>
    <property type="molecule type" value="Genomic_DNA"/>
</dbReference>
<feature type="transmembrane region" description="Helical" evidence="1">
    <location>
        <begin position="267"/>
        <end position="288"/>
    </location>
</feature>
<evidence type="ECO:0000313" key="4">
    <source>
        <dbReference type="Proteomes" id="UP001627154"/>
    </source>
</evidence>
<comment type="caution">
    <text evidence="3">The sequence shown here is derived from an EMBL/GenBank/DDBJ whole genome shotgun (WGS) entry which is preliminary data.</text>
</comment>
<dbReference type="AlphaFoldDB" id="A0ABD2X0D4"/>